<dbReference type="EC" id="3.1.3.7" evidence="3"/>
<evidence type="ECO:0000313" key="11">
    <source>
        <dbReference type="EMBL" id="KAJ1975360.1"/>
    </source>
</evidence>
<evidence type="ECO:0000256" key="8">
    <source>
        <dbReference type="ARBA" id="ARBA00044479"/>
    </source>
</evidence>
<organism evidence="11 12">
    <name type="scientific">Dimargaris verticillata</name>
    <dbReference type="NCBI Taxonomy" id="2761393"/>
    <lineage>
        <taxon>Eukaryota</taxon>
        <taxon>Fungi</taxon>
        <taxon>Fungi incertae sedis</taxon>
        <taxon>Zoopagomycota</taxon>
        <taxon>Kickxellomycotina</taxon>
        <taxon>Dimargaritomycetes</taxon>
        <taxon>Dimargaritales</taxon>
        <taxon>Dimargaritaceae</taxon>
        <taxon>Dimargaris</taxon>
    </lineage>
</organism>
<evidence type="ECO:0000256" key="2">
    <source>
        <dbReference type="ARBA" id="ARBA00009759"/>
    </source>
</evidence>
<dbReference type="Proteomes" id="UP001151582">
    <property type="component" value="Unassembled WGS sequence"/>
</dbReference>
<dbReference type="PANTHER" id="PTHR43200">
    <property type="entry name" value="PHOSPHATASE"/>
    <property type="match status" value="1"/>
</dbReference>
<protein>
    <recommendedName>
        <fullName evidence="3">3'(2'),5'-bisphosphate nucleotidase</fullName>
        <ecNumber evidence="3">3.1.3.7</ecNumber>
    </recommendedName>
</protein>
<evidence type="ECO:0000256" key="10">
    <source>
        <dbReference type="PIRSR" id="PIRSR600760-2"/>
    </source>
</evidence>
<dbReference type="Gene3D" id="3.40.190.80">
    <property type="match status" value="1"/>
</dbReference>
<comment type="catalytic activity">
    <reaction evidence="7">
        <text>adenosine 2',5'-bisphosphate + H2O = AMP + phosphate</text>
        <dbReference type="Rhea" id="RHEA:77643"/>
        <dbReference type="ChEBI" id="CHEBI:15377"/>
        <dbReference type="ChEBI" id="CHEBI:43474"/>
        <dbReference type="ChEBI" id="CHEBI:194156"/>
        <dbReference type="ChEBI" id="CHEBI:456215"/>
        <dbReference type="EC" id="3.1.3.7"/>
    </reaction>
    <physiologicalReaction direction="left-to-right" evidence="7">
        <dbReference type="Rhea" id="RHEA:77644"/>
    </physiologicalReaction>
</comment>
<keyword evidence="12" id="KW-1185">Reference proteome</keyword>
<dbReference type="Pfam" id="PF00459">
    <property type="entry name" value="Inositol_P"/>
    <property type="match status" value="1"/>
</dbReference>
<name>A0A9W8B0C4_9FUNG</name>
<comment type="similarity">
    <text evidence="2">Belongs to the inositol monophosphatase superfamily.</text>
</comment>
<evidence type="ECO:0000256" key="9">
    <source>
        <dbReference type="ARBA" id="ARBA00044484"/>
    </source>
</evidence>
<dbReference type="GO" id="GO:0008441">
    <property type="term" value="F:3'(2'),5'-bisphosphate nucleotidase activity"/>
    <property type="evidence" value="ECO:0007669"/>
    <property type="project" value="UniProtKB-EC"/>
</dbReference>
<gene>
    <name evidence="11" type="primary">MET22</name>
    <name evidence="11" type="ORF">H4R34_004367</name>
</gene>
<dbReference type="OrthoDB" id="411145at2759"/>
<evidence type="ECO:0000313" key="12">
    <source>
        <dbReference type="Proteomes" id="UP001151582"/>
    </source>
</evidence>
<keyword evidence="6 10" id="KW-0460">Magnesium</keyword>
<keyword evidence="5 11" id="KW-0378">Hydrolase</keyword>
<dbReference type="PRINTS" id="PR00377">
    <property type="entry name" value="IMPHPHTASES"/>
</dbReference>
<feature type="binding site" evidence="10">
    <location>
        <position position="128"/>
    </location>
    <ligand>
        <name>Mg(2+)</name>
        <dbReference type="ChEBI" id="CHEBI:18420"/>
        <label>1</label>
        <note>catalytic</note>
    </ligand>
</feature>
<evidence type="ECO:0000256" key="7">
    <source>
        <dbReference type="ARBA" id="ARBA00044466"/>
    </source>
</evidence>
<dbReference type="FunFam" id="3.40.190.80:FF:000003">
    <property type="entry name" value="PAP-specific phosphatase HAL2-like"/>
    <property type="match status" value="1"/>
</dbReference>
<dbReference type="InterPro" id="IPR051090">
    <property type="entry name" value="Inositol_monoP_superfamily"/>
</dbReference>
<feature type="binding site" evidence="10">
    <location>
        <position position="70"/>
    </location>
    <ligand>
        <name>Mg(2+)</name>
        <dbReference type="ChEBI" id="CHEBI:18420"/>
        <label>1</label>
        <note>catalytic</note>
    </ligand>
</feature>
<evidence type="ECO:0000256" key="3">
    <source>
        <dbReference type="ARBA" id="ARBA00012633"/>
    </source>
</evidence>
<dbReference type="GO" id="GO:0000103">
    <property type="term" value="P:sulfate assimilation"/>
    <property type="evidence" value="ECO:0007669"/>
    <property type="project" value="TreeGrafter"/>
</dbReference>
<dbReference type="EMBL" id="JANBQB010000536">
    <property type="protein sequence ID" value="KAJ1975360.1"/>
    <property type="molecule type" value="Genomic_DNA"/>
</dbReference>
<dbReference type="NCBIfam" id="TIGR01330">
    <property type="entry name" value="bisphos_HAL2"/>
    <property type="match status" value="1"/>
</dbReference>
<evidence type="ECO:0000256" key="5">
    <source>
        <dbReference type="ARBA" id="ARBA00022801"/>
    </source>
</evidence>
<dbReference type="SUPFAM" id="SSF56655">
    <property type="entry name" value="Carbohydrate phosphatase"/>
    <property type="match status" value="1"/>
</dbReference>
<dbReference type="CDD" id="cd01517">
    <property type="entry name" value="PAP_phosphatase"/>
    <property type="match status" value="1"/>
</dbReference>
<reference evidence="11" key="1">
    <citation type="submission" date="2022-07" db="EMBL/GenBank/DDBJ databases">
        <title>Phylogenomic reconstructions and comparative analyses of Kickxellomycotina fungi.</title>
        <authorList>
            <person name="Reynolds N.K."/>
            <person name="Stajich J.E."/>
            <person name="Barry K."/>
            <person name="Grigoriev I.V."/>
            <person name="Crous P."/>
            <person name="Smith M.E."/>
        </authorList>
    </citation>
    <scope>NUCLEOTIDE SEQUENCE</scope>
    <source>
        <strain evidence="11">RSA 567</strain>
    </source>
</reference>
<dbReference type="PROSITE" id="PS00629">
    <property type="entry name" value="IMP_1"/>
    <property type="match status" value="1"/>
</dbReference>
<accession>A0A9W8B0C4</accession>
<evidence type="ECO:0000256" key="6">
    <source>
        <dbReference type="ARBA" id="ARBA00022842"/>
    </source>
</evidence>
<evidence type="ECO:0000256" key="1">
    <source>
        <dbReference type="ARBA" id="ARBA00001946"/>
    </source>
</evidence>
<dbReference type="Gene3D" id="3.30.540.10">
    <property type="entry name" value="Fructose-1,6-Bisphosphatase, subunit A, domain 1"/>
    <property type="match status" value="1"/>
</dbReference>
<comment type="catalytic activity">
    <reaction evidence="9">
        <text>3'-phosphoadenylyl sulfate + H2O = adenosine 5'-phosphosulfate + phosphate</text>
        <dbReference type="Rhea" id="RHEA:77639"/>
        <dbReference type="ChEBI" id="CHEBI:15377"/>
        <dbReference type="ChEBI" id="CHEBI:43474"/>
        <dbReference type="ChEBI" id="CHEBI:58243"/>
        <dbReference type="ChEBI" id="CHEBI:58339"/>
        <dbReference type="EC" id="3.1.3.7"/>
    </reaction>
    <physiologicalReaction direction="left-to-right" evidence="9">
        <dbReference type="Rhea" id="RHEA:77640"/>
    </physiologicalReaction>
</comment>
<comment type="cofactor">
    <cofactor evidence="1 10">
        <name>Mg(2+)</name>
        <dbReference type="ChEBI" id="CHEBI:18420"/>
    </cofactor>
</comment>
<feature type="binding site" evidence="10">
    <location>
        <position position="129"/>
    </location>
    <ligand>
        <name>Mg(2+)</name>
        <dbReference type="ChEBI" id="CHEBI:18420"/>
        <label>1</label>
        <note>catalytic</note>
    </ligand>
</feature>
<dbReference type="AlphaFoldDB" id="A0A9W8B0C4"/>
<comment type="caution">
    <text evidence="11">The sequence shown here is derived from an EMBL/GenBank/DDBJ whole genome shotgun (WGS) entry which is preliminary data.</text>
</comment>
<sequence length="331" mass="35437">MAALVAERAVAVDAVLRACQVCQSVFKHLVSGETVVKADKSPVTVADLSAQAVVNSILGRAFPKDPIVGEEDSADLQGDQGKLLRNKVLALTNQVLAEPLSESQLLAAIDRGNYVGGSKGRHWTLDPIDGTQGFIRGDQFAVCLALIEDGQVVLGVMGCPNLLVDLEDTKGSRGSLFIAIKGHGAFQRSFDATNEQPIHVSQLTDPTMASFCESVMSSHSSHSDAERIGQLLHITKPPLRMDSQCKYGCIARGDSDIYLRLPVRADYVEKIWDHATGSLLVHEAGGQVTDIDGKPLDFSIGRYLSANRGIVAANSSIHSRVLQAVQQALSK</sequence>
<dbReference type="GO" id="GO:0046872">
    <property type="term" value="F:metal ion binding"/>
    <property type="evidence" value="ECO:0007669"/>
    <property type="project" value="UniProtKB-KW"/>
</dbReference>
<feature type="binding site" evidence="10">
    <location>
        <position position="126"/>
    </location>
    <ligand>
        <name>Mg(2+)</name>
        <dbReference type="ChEBI" id="CHEBI:18420"/>
        <label>1</label>
        <note>catalytic</note>
    </ligand>
</feature>
<keyword evidence="4 10" id="KW-0479">Metal-binding</keyword>
<comment type="catalytic activity">
    <reaction evidence="8">
        <text>adenosine 3',5'-bisphosphate + H2O = AMP + phosphate</text>
        <dbReference type="Rhea" id="RHEA:10040"/>
        <dbReference type="ChEBI" id="CHEBI:15377"/>
        <dbReference type="ChEBI" id="CHEBI:43474"/>
        <dbReference type="ChEBI" id="CHEBI:58343"/>
        <dbReference type="ChEBI" id="CHEBI:456215"/>
        <dbReference type="EC" id="3.1.3.7"/>
    </reaction>
    <physiologicalReaction direction="left-to-right" evidence="8">
        <dbReference type="Rhea" id="RHEA:10041"/>
    </physiologicalReaction>
</comment>
<proteinExistence type="inferred from homology"/>
<dbReference type="InterPro" id="IPR000760">
    <property type="entry name" value="Inositol_monophosphatase-like"/>
</dbReference>
<dbReference type="InterPro" id="IPR006239">
    <property type="entry name" value="DPNP"/>
</dbReference>
<feature type="binding site" evidence="10">
    <location>
        <position position="273"/>
    </location>
    <ligand>
        <name>Mg(2+)</name>
        <dbReference type="ChEBI" id="CHEBI:18420"/>
        <label>1</label>
        <note>catalytic</note>
    </ligand>
</feature>
<evidence type="ECO:0000256" key="4">
    <source>
        <dbReference type="ARBA" id="ARBA00022723"/>
    </source>
</evidence>
<dbReference type="PANTHER" id="PTHR43200:SF6">
    <property type="entry name" value="3'(2'),5'-BISPHOSPHATE NUCLEOTIDASE"/>
    <property type="match status" value="1"/>
</dbReference>
<dbReference type="InterPro" id="IPR020583">
    <property type="entry name" value="Inositol_monoP_metal-BS"/>
</dbReference>